<dbReference type="GO" id="GO:0042803">
    <property type="term" value="F:protein homodimerization activity"/>
    <property type="evidence" value="ECO:0007669"/>
    <property type="project" value="InterPro"/>
</dbReference>
<dbReference type="CDD" id="cd00446">
    <property type="entry name" value="GrpE"/>
    <property type="match status" value="1"/>
</dbReference>
<dbReference type="Proteomes" id="UP000777784">
    <property type="component" value="Unassembled WGS sequence"/>
</dbReference>
<sequence>MGRRGKEQGEAEVKDAVAATSNDSTPSMTPSENEEGLTGKVVGLTQDEEPGSEEEQRSYRELELLDKYQRLLAEFDNFRKRARREAEDQDRLSRGRLLLKILPVLDDYDRAQKSFSEGERSDSEALLTILRRLAEILSREGLEPIGMAVGDGFDPAFQEAIGALPSEEIPAQHVLDIFERGYHFDKRLLRPARVMVSTGPAATQQDEVSREEAEACDPEERSPDGTNRPHPDE</sequence>
<dbReference type="GO" id="GO:0005737">
    <property type="term" value="C:cytoplasm"/>
    <property type="evidence" value="ECO:0007669"/>
    <property type="project" value="UniProtKB-SubCell"/>
</dbReference>
<dbReference type="InterPro" id="IPR013805">
    <property type="entry name" value="GrpE_CC"/>
</dbReference>
<gene>
    <name evidence="3" type="primary">grpE</name>
    <name evidence="7" type="ORF">KJ970_16725</name>
</gene>
<evidence type="ECO:0000256" key="1">
    <source>
        <dbReference type="ARBA" id="ARBA00009054"/>
    </source>
</evidence>
<dbReference type="GO" id="GO:0051082">
    <property type="term" value="F:unfolded protein binding"/>
    <property type="evidence" value="ECO:0007669"/>
    <property type="project" value="TreeGrafter"/>
</dbReference>
<comment type="subcellular location">
    <subcellularLocation>
        <location evidence="3">Cytoplasm</location>
    </subcellularLocation>
</comment>
<evidence type="ECO:0000313" key="7">
    <source>
        <dbReference type="EMBL" id="MBU2692560.1"/>
    </source>
</evidence>
<evidence type="ECO:0000256" key="6">
    <source>
        <dbReference type="SAM" id="MobiDB-lite"/>
    </source>
</evidence>
<feature type="region of interest" description="Disordered" evidence="6">
    <location>
        <begin position="1"/>
        <end position="59"/>
    </location>
</feature>
<comment type="similarity">
    <text evidence="1 3 5">Belongs to the GrpE family.</text>
</comment>
<protein>
    <recommendedName>
        <fullName evidence="3 4">Protein GrpE</fullName>
    </recommendedName>
    <alternativeName>
        <fullName evidence="3">HSP-70 cofactor</fullName>
    </alternativeName>
</protein>
<dbReference type="GO" id="GO:0000774">
    <property type="term" value="F:adenyl-nucleotide exchange factor activity"/>
    <property type="evidence" value="ECO:0007669"/>
    <property type="project" value="InterPro"/>
</dbReference>
<dbReference type="PANTHER" id="PTHR21237:SF23">
    <property type="entry name" value="GRPE PROTEIN HOMOLOG, MITOCHONDRIAL"/>
    <property type="match status" value="1"/>
</dbReference>
<dbReference type="InterPro" id="IPR000740">
    <property type="entry name" value="GrpE"/>
</dbReference>
<feature type="compositionally biased region" description="Basic and acidic residues" evidence="6">
    <location>
        <begin position="1"/>
        <end position="15"/>
    </location>
</feature>
<reference evidence="7" key="1">
    <citation type="submission" date="2021-05" db="EMBL/GenBank/DDBJ databases">
        <title>Energy efficiency and biological interactions define the core microbiome of deep oligotrophic groundwater.</title>
        <authorList>
            <person name="Mehrshad M."/>
            <person name="Lopez-Fernandez M."/>
            <person name="Bell E."/>
            <person name="Bernier-Latmani R."/>
            <person name="Bertilsson S."/>
            <person name="Dopson M."/>
        </authorList>
    </citation>
    <scope>NUCLEOTIDE SEQUENCE</scope>
    <source>
        <strain evidence="7">Modern_marine.mb.64</strain>
    </source>
</reference>
<dbReference type="SUPFAM" id="SSF58014">
    <property type="entry name" value="Coiled-coil domain of nucleotide exchange factor GrpE"/>
    <property type="match status" value="1"/>
</dbReference>
<dbReference type="PROSITE" id="PS01071">
    <property type="entry name" value="GRPE"/>
    <property type="match status" value="1"/>
</dbReference>
<dbReference type="Gene3D" id="3.90.20.20">
    <property type="match status" value="1"/>
</dbReference>
<dbReference type="Gene3D" id="2.30.22.10">
    <property type="entry name" value="Head domain of nucleotide exchange factor GrpE"/>
    <property type="match status" value="1"/>
</dbReference>
<dbReference type="Pfam" id="PF01025">
    <property type="entry name" value="GrpE"/>
    <property type="match status" value="1"/>
</dbReference>
<dbReference type="PANTHER" id="PTHR21237">
    <property type="entry name" value="GRPE PROTEIN"/>
    <property type="match status" value="1"/>
</dbReference>
<keyword evidence="2 3" id="KW-0143">Chaperone</keyword>
<accession>A0A948W7S3</accession>
<dbReference type="InterPro" id="IPR009012">
    <property type="entry name" value="GrpE_head"/>
</dbReference>
<organism evidence="7 8">
    <name type="scientific">Eiseniibacteriota bacterium</name>
    <dbReference type="NCBI Taxonomy" id="2212470"/>
    <lineage>
        <taxon>Bacteria</taxon>
        <taxon>Candidatus Eiseniibacteriota</taxon>
    </lineage>
</organism>
<keyword evidence="3 4" id="KW-0346">Stress response</keyword>
<dbReference type="AlphaFoldDB" id="A0A948W7S3"/>
<dbReference type="EMBL" id="JAHJDP010000095">
    <property type="protein sequence ID" value="MBU2692560.1"/>
    <property type="molecule type" value="Genomic_DNA"/>
</dbReference>
<feature type="region of interest" description="Disordered" evidence="6">
    <location>
        <begin position="197"/>
        <end position="233"/>
    </location>
</feature>
<keyword evidence="3" id="KW-0963">Cytoplasm</keyword>
<dbReference type="PRINTS" id="PR00773">
    <property type="entry name" value="GRPEPROTEIN"/>
</dbReference>
<evidence type="ECO:0000313" key="8">
    <source>
        <dbReference type="Proteomes" id="UP000777784"/>
    </source>
</evidence>
<dbReference type="HAMAP" id="MF_01151">
    <property type="entry name" value="GrpE"/>
    <property type="match status" value="1"/>
</dbReference>
<dbReference type="GO" id="GO:0006457">
    <property type="term" value="P:protein folding"/>
    <property type="evidence" value="ECO:0007669"/>
    <property type="project" value="InterPro"/>
</dbReference>
<comment type="caution">
    <text evidence="7">The sequence shown here is derived from an EMBL/GenBank/DDBJ whole genome shotgun (WGS) entry which is preliminary data.</text>
</comment>
<comment type="function">
    <text evidence="3 4">Participates actively in the response to hyperosmotic and heat shock by preventing the aggregation of stress-denatured proteins, in association with DnaK and GrpE. It is the nucleotide exchange factor for DnaK and may function as a thermosensor. Unfolded proteins bind initially to DnaJ; upon interaction with the DnaJ-bound protein, DnaK hydrolyzes its bound ATP, resulting in the formation of a stable complex. GrpE releases ADP from DnaK; ATP binding to DnaK triggers the release of the substrate protein, thus completing the reaction cycle. Several rounds of ATP-dependent interactions between DnaJ, DnaK and GrpE are required for fully efficient folding.</text>
</comment>
<evidence type="ECO:0000256" key="3">
    <source>
        <dbReference type="HAMAP-Rule" id="MF_01151"/>
    </source>
</evidence>
<feature type="compositionally biased region" description="Basic and acidic residues" evidence="6">
    <location>
        <begin position="207"/>
        <end position="233"/>
    </location>
</feature>
<dbReference type="SUPFAM" id="SSF51064">
    <property type="entry name" value="Head domain of nucleotide exchange factor GrpE"/>
    <property type="match status" value="1"/>
</dbReference>
<evidence type="ECO:0000256" key="2">
    <source>
        <dbReference type="ARBA" id="ARBA00023186"/>
    </source>
</evidence>
<feature type="compositionally biased region" description="Polar residues" evidence="6">
    <location>
        <begin position="19"/>
        <end position="31"/>
    </location>
</feature>
<evidence type="ECO:0000256" key="5">
    <source>
        <dbReference type="RuleBase" id="RU004478"/>
    </source>
</evidence>
<dbReference type="GO" id="GO:0051087">
    <property type="term" value="F:protein-folding chaperone binding"/>
    <property type="evidence" value="ECO:0007669"/>
    <property type="project" value="InterPro"/>
</dbReference>
<name>A0A948W7S3_UNCEI</name>
<comment type="subunit">
    <text evidence="3">Homodimer.</text>
</comment>
<evidence type="ECO:0000256" key="4">
    <source>
        <dbReference type="RuleBase" id="RU000639"/>
    </source>
</evidence>
<proteinExistence type="inferred from homology"/>